<reference evidence="11" key="1">
    <citation type="submission" date="2006-09" db="EMBL/GenBank/DDBJ databases">
        <title>Annotation of Plasmodium falciparum Dd2.</title>
        <authorList>
            <consortium name="The Broad Institute Genome Sequencing Platform"/>
            <person name="Volkman S.K."/>
            <person name="Neafsey D.E."/>
            <person name="Dash A.P."/>
            <person name="Chitnis C.E."/>
            <person name="Hartl D.L."/>
            <person name="Young S.K."/>
            <person name="Zeng Q."/>
            <person name="Koehrsen M."/>
            <person name="Alvarado L."/>
            <person name="Berlin A."/>
            <person name="Borenstein D."/>
            <person name="Chapman S.B."/>
            <person name="Chen Z."/>
            <person name="Engels R."/>
            <person name="Freedman E."/>
            <person name="Gellesch M."/>
            <person name="Goldberg J."/>
            <person name="Griggs A."/>
            <person name="Gujja S."/>
            <person name="Heilman E.R."/>
            <person name="Heiman D.I."/>
            <person name="Howarth C."/>
            <person name="Jen D."/>
            <person name="Larson L."/>
            <person name="Mehta T."/>
            <person name="Neiman D."/>
            <person name="Park D."/>
            <person name="Pearson M."/>
            <person name="Roberts A."/>
            <person name="Saif S."/>
            <person name="Shea T."/>
            <person name="Shenoy N."/>
            <person name="Sisk P."/>
            <person name="Stolte C."/>
            <person name="Sykes S."/>
            <person name="Walk T."/>
            <person name="White J."/>
            <person name="Yandava C."/>
            <person name="Haas B."/>
            <person name="Henn M.R."/>
            <person name="Nusbaum C."/>
            <person name="Birren B."/>
        </authorList>
    </citation>
    <scope>NUCLEOTIDE SEQUENCE [LARGE SCALE GENOMIC DNA]</scope>
</reference>
<feature type="region of interest" description="Disordered" evidence="2">
    <location>
        <begin position="2254"/>
        <end position="2303"/>
    </location>
</feature>
<feature type="domain" description="Duffy-antigen binding" evidence="5">
    <location>
        <begin position="122"/>
        <end position="301"/>
    </location>
</feature>
<evidence type="ECO:0000259" key="8">
    <source>
        <dbReference type="Pfam" id="PF21807"/>
    </source>
</evidence>
<feature type="domain" description="Duffy-antigen binding" evidence="5">
    <location>
        <begin position="2752"/>
        <end position="2932"/>
    </location>
</feature>
<dbReference type="EMBL" id="DS016063">
    <property type="protein sequence ID" value="KOB84777.1"/>
    <property type="molecule type" value="Genomic_DNA"/>
</dbReference>
<feature type="transmembrane region" description="Helical" evidence="3">
    <location>
        <begin position="3195"/>
        <end position="3214"/>
    </location>
</feature>
<dbReference type="Pfam" id="PF15447">
    <property type="entry name" value="NTS"/>
    <property type="match status" value="1"/>
</dbReference>
<feature type="domain" description="PfEMP1 CIDRalpha1" evidence="8">
    <location>
        <begin position="502"/>
        <end position="556"/>
    </location>
</feature>
<feature type="domain" description="Duffy-binding-like" evidence="9">
    <location>
        <begin position="305"/>
        <end position="460"/>
    </location>
</feature>
<dbReference type="Pfam" id="PF18562">
    <property type="entry name" value="CIDR1_gamma"/>
    <property type="match status" value="1"/>
</dbReference>
<dbReference type="InterPro" id="IPR004258">
    <property type="entry name" value="DBL"/>
</dbReference>
<evidence type="ECO:0000259" key="5">
    <source>
        <dbReference type="Pfam" id="PF05424"/>
    </source>
</evidence>
<dbReference type="Pfam" id="PF03011">
    <property type="entry name" value="PFEMP"/>
    <property type="match status" value="2"/>
</dbReference>
<dbReference type="KEGG" id="pfd:PFDG_00095"/>
<keyword evidence="3" id="KW-1133">Transmembrane helix</keyword>
<evidence type="ECO:0000256" key="3">
    <source>
        <dbReference type="SAM" id="Phobius"/>
    </source>
</evidence>
<dbReference type="InterPro" id="IPR041480">
    <property type="entry name" value="CIDR1_gamma"/>
</dbReference>
<name>A0A0L7LVU5_PLAF4</name>
<evidence type="ECO:0000313" key="10">
    <source>
        <dbReference type="EMBL" id="KOB84777.1"/>
    </source>
</evidence>
<evidence type="ECO:0000259" key="9">
    <source>
        <dbReference type="Pfam" id="PF22672"/>
    </source>
</evidence>
<evidence type="ECO:0008006" key="12">
    <source>
        <dbReference type="Google" id="ProtNLM"/>
    </source>
</evidence>
<feature type="domain" description="Duffy-antigen binding" evidence="5">
    <location>
        <begin position="1234"/>
        <end position="1386"/>
    </location>
</feature>
<dbReference type="Gene3D" id="1.20.58.1930">
    <property type="match status" value="2"/>
</dbReference>
<accession>A0A0L7LVU5</accession>
<dbReference type="FunFam" id="1.20.1310.20:FF:000003">
    <property type="entry name" value="Erythrocyte membrane protein 1, PfEMP1"/>
    <property type="match status" value="1"/>
</dbReference>
<protein>
    <recommendedName>
        <fullName evidence="12">Erythrocyte membrane protein 1</fullName>
    </recommendedName>
</protein>
<feature type="region of interest" description="Disordered" evidence="2">
    <location>
        <begin position="746"/>
        <end position="772"/>
    </location>
</feature>
<feature type="domain" description="Duffy-antigen binding" evidence="5">
    <location>
        <begin position="828"/>
        <end position="1005"/>
    </location>
</feature>
<feature type="domain" description="Duffy-binding-like" evidence="4">
    <location>
        <begin position="2109"/>
        <end position="2255"/>
    </location>
</feature>
<dbReference type="SUPFAM" id="SSF140924">
    <property type="entry name" value="Duffy binding domain-like"/>
    <property type="match status" value="8"/>
</dbReference>
<evidence type="ECO:0000256" key="1">
    <source>
        <dbReference type="SAM" id="Coils"/>
    </source>
</evidence>
<dbReference type="FunFam" id="1.20.58.830:FF:000021">
    <property type="entry name" value="Erythrocyte membrane protein 1, PfEMP1"/>
    <property type="match status" value="1"/>
</dbReference>
<organism evidence="10 11">
    <name type="scientific">Plasmodium falciparum (isolate Dd2)</name>
    <dbReference type="NCBI Taxonomy" id="57267"/>
    <lineage>
        <taxon>Eukaryota</taxon>
        <taxon>Sar</taxon>
        <taxon>Alveolata</taxon>
        <taxon>Apicomplexa</taxon>
        <taxon>Aconoidasida</taxon>
        <taxon>Haemosporida</taxon>
        <taxon>Plasmodiidae</taxon>
        <taxon>Plasmodium</taxon>
        <taxon>Plasmodium (Laverania)</taxon>
    </lineage>
</organism>
<dbReference type="GO" id="GO:0016020">
    <property type="term" value="C:membrane"/>
    <property type="evidence" value="ECO:0007669"/>
    <property type="project" value="InterPro"/>
</dbReference>
<dbReference type="Gene3D" id="1.20.58.830">
    <property type="match status" value="6"/>
</dbReference>
<dbReference type="InterPro" id="IPR008602">
    <property type="entry name" value="Duffy-antigen-binding"/>
</dbReference>
<gene>
    <name evidence="10" type="ORF">PFDG_00095</name>
</gene>
<dbReference type="Pfam" id="PF05424">
    <property type="entry name" value="Duffy_binding"/>
    <property type="match status" value="6"/>
</dbReference>
<evidence type="ECO:0000259" key="6">
    <source>
        <dbReference type="Pfam" id="PF15447"/>
    </source>
</evidence>
<evidence type="ECO:0000259" key="7">
    <source>
        <dbReference type="Pfam" id="PF18562"/>
    </source>
</evidence>
<dbReference type="InterPro" id="IPR054595">
    <property type="entry name" value="DBL_C"/>
</dbReference>
<feature type="coiled-coil region" evidence="1">
    <location>
        <begin position="1924"/>
        <end position="1951"/>
    </location>
</feature>
<proteinExistence type="predicted"/>
<feature type="domain" description="Duffy-binding-like" evidence="4">
    <location>
        <begin position="568"/>
        <end position="710"/>
    </location>
</feature>
<evidence type="ECO:0000256" key="2">
    <source>
        <dbReference type="SAM" id="MobiDB-lite"/>
    </source>
</evidence>
<sequence>MTPRRTRRTVSDLSARDVLEKIALQIYKKENEKTIPYERELKGTLSNAQFLDGLRKAAGLGVTYGPANSCDLEHKYYTNIDIGYLPARNPCHGRNQNRFSENAEAYCSIDKIRDNGIKSSGGTCVPFRRQNICDKNLEFLDNDHTDDTDDLLGNVLVTAKYEGESIVKNHPNKKTSDVCTALARSFADIGDIVRGRDMFKPNTVDKVHEGLKVVFQKIYDDLKKKGINDYNDISGNYYKLREAWWTVNRDQVWRALTCGAGEKDTYFTYSKDNTQLFSNRQCGHNEGAPPTNLDYVPQFLRWFEEWAEEFCRIKKIKLENVKKACRDESSKLYCSHNGYDCTQTIRNKDICIRESKCTDCSTKCKLYELWLEKQENEFKKQKQKYEKEIQTYTSKDAKTDSNINNEYYKQFYKKLKEENYETHEDFLRLLNEGKYCKKKNDEEEDIDFTKTGDKGIFYRSDYCQVCPHCGVVCNNGTCRDKPNNGNCGNNVIYNPPQGVTPTNLNVLYSADQEGDISNKLSEFCNEEIEKNSQKWQCYYVNSYINACKMEKKNGNNTSEEKITKFHNFFEMWVTYLLTETITWKDKLKTCMNNTKTADCIDECSTNCVCFDKWVKQKEQEWNSIKELLTEEQKNPKQNYGNINIYFESFFFHVMKKLNKEAKWNKLMDELRNKIELSKGNEGTKDLQDAIELLLDHLKEIATICKDNNTNEACASSKESKTNPCAKTHGKKLSTVKQIAQYYKRKAHAQLEERGSRSALKGDASQGQYDRGGKADDFKSNICSITKEHSNAIRNRSDNPCNGKNPERFYTGKNWTDLDKNQKSSYSDVYLPQRREHMCTSNLEYLQTNISPLNGSDGKLVNNSFLGDVLLAAKFEAEKIKELYKTANDEQSVCRAVSRSFADIGDIIKGTDMWDGDRGEIKTQGNLVKIFEKIKEKLSDDIKGKYTGDTEDNKYINLRKDWWEANRHQVWKAMQCPTTTKRFSLNIKCGDTSITPLVDYIPQRLRWMTEWVEWYCKVQKKAYDELKKECGECRSKVTDEGKGSICENVEKCKGCREKCQDYEKKIEPWKQQWTKIKEKYEELYKKAEDRVNSAPTSGDTISGTTEEKNVVEFLSQLHDKNIGSNEIYSTAAGYIHQELPNVGCMKQYVFCSGDNYAFKHPPKEYEDACGCNERNTKPPAKKEEKKDACEIVKGILNGKSATDYIEKCNGKYKGGYHTYPSWKCDSSKIKNGQEGACMPPRRQKLCVINLQYLSGTSKNDLRKAFIECAAVETFFLWHKYKKDKNSDLKPQTELESGKIPDDFKRQMFYTFGDFRDLCLGKDIGKDVGAVNQKMDIIFAKNKKSHSIEERETWWKAYGPHIWEGMLCALSYNTNEKQFKDEVRAKLMNPENNNTYSLVKFSGDNSTTLEEFSQTPQFLRWMTEWGEDFCNQRKKQLEKLRKGCPQGTCTNDPKDTCKIACEYFKTFINQWEAQYKQQIKKYDEIKVKEQYKDVTEVQNSSNVYEYLGKALKKNCQSSGSNTDIYCDCMSTKSSQNSETIPASLDYPPSEINGKCDCTKALPPSKVPEVPKTLPSACEIVETLFKDKDKKFFDEVCNLKYKGGKEKHTQWKCITNKSKNGVKDDEVCIPPRRQKMYIGKLQNFSGKTSHELRKAFIESAAIETFFAWHKYKQEKEKEKPQENGSDNIWIRLFGDDDGDEEEEEEKPQEQLKSGKIPDDFMRQMFYTFGDYKDIFFGKDMSNGKDMDAVKSNINMVFQKIGPKPSSAEKIPIEEQRKQWWNQYGKDIWEGMVCALGYNTDTQKKEENVQKNLIENLNKKNNYKYENVIISAIGPNGATSSNLSKFSEIPQFIRWFEEWTEEFCRKRTYKLKKAKKECRGEYGDKYFDGEGHDCKEPDELRNKSFIYIQYSGCQKECIKYKKWIVNKRNEFNKQKKKFQNEINNVDSKNQNKYDEGVYKNPKTMYPTFKDFVQRLNESQYCNKNNVGPKINFDKNGQTFSISEYCKACPVYGVNYNMRSRKYEPISEATYKKTKGIGENENGRVPKEIKVLVLDRKEKSNDKEHISECKNAGLFEEASFQNWECQKKNRVEQCKLKNYSGDIDDDQEMEFNVFFQQWLRYFVYDYNKFKDKIKPCIKKENAKSNKCIVGCKENLECVKKWLHIKEKEWTSVKSYYETQKQDGDYGIPHWVKSYFELLHFDSDHIKAQDVVDNENEKKTIWGCTGHDHCSDQEKKENKDFITILISKLQKKIDDCKIQHNPSGETKAPCEETPLDDDTVDDDNEKTGDMRPQFCPKEDTTPKEPTPEKKIEKDACEIVKDHFLIYKNGNGENGINGCHPKGGEFKWKCDDDHFVEEDGVCMPPRRQSLCIHDLKVLTNTSSEKQLREAFINCAAKETYFSWHYYKNKYGTSVETQLRNGNIPQEFKRIMYYTFGDYRDICLGTDISSDSNIHVISQKVKDILNSQNGKTHEQNITPKTWWENHGTDIWKGMLCALEYDENKGKLESIPAPEVFAKRVQFLRWFVEWGDEYCQKRGELEKNVKQSCKDVNTGYKKKNNGSCAEACKEYKEYITNKKGEYNTQKDKFQSDKNQKKPGYNNISSEVASDYLKEKCLHKKCDCIGKVNSTSDYWDKPFKTYDDNTLKSNCEFATSPYSSPSQKGKMSCVEQIAKELREKAEKNVEKIDNSMKGNESKFNGTCNLIKKQTDNNGQTTCDFNKRYPNGITSLDSSCDNNGKKRFNIEEEWKCDENTTEGKNKLCIPPRRRDMCLTKLEDIIGDNISDSNTLLEKIQDVAKNEGNDIIKNLLPENPCNESVICDAMKYSFADIGDIIRGRSKIKPNNGDNIEGELQNIFRKIQNNTTSLKSIELTEFRDKWWDANRKEVWKAMTCNAPNDAHLKKKKNNPGNKSQIIASQTEQTKKCSHDSEPPDYDYIPEHYRFLQEWSEYYCKVLKEKEYEMKNECEKCKTKKGMCENDNNILCNKCKDKCKFYKELVNQWKSQFDEQNQIYKQLYMKAKTASAASADSDSSIKFLKKLEDSCNDPYSAEKYLDISTHCTDYKFSETDSRESNYAFSPYPKDYKENCKCKVNTPTSNNDPKSPSLLGPSFFLPKKPKMKFYPKIGIGVLHPFINMVADPITIHETVAKTFNNAVPQFHINPDKTDVAPPTKNILNEVLPSAIPVGIALALGSIAFLFLKVIYIYLVFMCLCVYVIYIYLIYLFIL</sequence>
<evidence type="ECO:0000259" key="4">
    <source>
        <dbReference type="Pfam" id="PF03011"/>
    </source>
</evidence>
<feature type="domain" description="Duffy-binding-like" evidence="9">
    <location>
        <begin position="1009"/>
        <end position="1125"/>
    </location>
</feature>
<feature type="compositionally biased region" description="Basic and acidic residues" evidence="2">
    <location>
        <begin position="2290"/>
        <end position="2303"/>
    </location>
</feature>
<keyword evidence="1" id="KW-0175">Coiled coil</keyword>
<dbReference type="Proteomes" id="UP000054282">
    <property type="component" value="Unassembled WGS sequence"/>
</dbReference>
<dbReference type="FunFam" id="1.20.1310.20:FF:000023">
    <property type="entry name" value="Erythrocyte membrane protein 1, PfEMP1"/>
    <property type="match status" value="1"/>
</dbReference>
<dbReference type="Pfam" id="PF22672">
    <property type="entry name" value="DBL_C"/>
    <property type="match status" value="3"/>
</dbReference>
<feature type="domain" description="Duffy-antigen binding" evidence="5">
    <location>
        <begin position="1624"/>
        <end position="1807"/>
    </location>
</feature>
<dbReference type="InterPro" id="IPR029210">
    <property type="entry name" value="PfEMP1_NTS"/>
</dbReference>
<keyword evidence="3" id="KW-0472">Membrane</keyword>
<feature type="domain" description="Cysteine-rich interdomain region 1 gamma" evidence="7">
    <location>
        <begin position="2042"/>
        <end position="2093"/>
    </location>
</feature>
<dbReference type="InterPro" id="IPR049158">
    <property type="entry name" value="PfEMP1_CIDRalpha1_dom"/>
</dbReference>
<dbReference type="Pfam" id="PF21807">
    <property type="entry name" value="PfEMP1_CIDRalpha1_dom"/>
    <property type="match status" value="1"/>
</dbReference>
<feature type="domain" description="Plasmodium falciparum erythrocyte membrane protein-1 N-terminal segment" evidence="6">
    <location>
        <begin position="14"/>
        <end position="49"/>
    </location>
</feature>
<dbReference type="Gene3D" id="1.20.1310.20">
    <property type="entry name" value="Duffy-antigen binding domain"/>
    <property type="match status" value="6"/>
</dbReference>
<reference evidence="11" key="2">
    <citation type="submission" date="2006-09" db="EMBL/GenBank/DDBJ databases">
        <title>The genome sequence of Plasmodium falciparum Dd2.</title>
        <authorList>
            <consortium name="The Broad Institute Genome Sequencing Platform"/>
            <person name="Birren B."/>
            <person name="Lander E."/>
            <person name="Galagan J."/>
            <person name="Nusbaum C."/>
            <person name="Devon K."/>
            <person name="Henn M."/>
            <person name="Jaffe D."/>
            <person name="Butler J."/>
            <person name="Alvarez P."/>
            <person name="Gnerre S."/>
            <person name="Grabherr M."/>
            <person name="Kleber M."/>
            <person name="Mauceli E."/>
            <person name="Brockman W."/>
            <person name="MacCallum I.A."/>
            <person name="Rounsley S."/>
            <person name="Young S."/>
            <person name="LaButti K."/>
            <person name="Pushparaj V."/>
            <person name="DeCaprio D."/>
            <person name="Crawford M."/>
            <person name="Koehrsen M."/>
            <person name="Engels R."/>
            <person name="Montgomery P."/>
            <person name="Pearson M."/>
            <person name="Howarth C."/>
            <person name="Larson L."/>
            <person name="Luoma S."/>
            <person name="White J."/>
            <person name="Kodira C."/>
            <person name="Zeng Q."/>
            <person name="O'Leary S."/>
            <person name="Yandava C."/>
            <person name="Alvarado L."/>
            <person name="Wirth D."/>
            <person name="Volkman S."/>
            <person name="Hartl D."/>
        </authorList>
    </citation>
    <scope>NUCLEOTIDE SEQUENCE [LARGE SCALE GENOMIC DNA]</scope>
</reference>
<feature type="transmembrane region" description="Helical" evidence="3">
    <location>
        <begin position="3167"/>
        <end position="3188"/>
    </location>
</feature>
<keyword evidence="3" id="KW-0812">Transmembrane</keyword>
<dbReference type="InterPro" id="IPR042202">
    <property type="entry name" value="Duffy-ag-bd_sf"/>
</dbReference>
<evidence type="ECO:0000313" key="11">
    <source>
        <dbReference type="Proteomes" id="UP000054282"/>
    </source>
</evidence>
<feature type="domain" description="Duffy-antigen binding" evidence="5">
    <location>
        <begin position="2353"/>
        <end position="2545"/>
    </location>
</feature>
<feature type="domain" description="Duffy-binding-like" evidence="9">
    <location>
        <begin position="1854"/>
        <end position="1998"/>
    </location>
</feature>
<dbReference type="FunFam" id="1.20.58.830:FF:000005">
    <property type="entry name" value="Erythrocyte membrane protein 1, PfEMP1"/>
    <property type="match status" value="1"/>
</dbReference>
<dbReference type="GO" id="GO:0046789">
    <property type="term" value="F:host cell surface receptor binding"/>
    <property type="evidence" value="ECO:0007669"/>
    <property type="project" value="InterPro"/>
</dbReference>
<feature type="compositionally biased region" description="Acidic residues" evidence="2">
    <location>
        <begin position="2267"/>
        <end position="2278"/>
    </location>
</feature>